<accession>A0A9P1BJD8</accession>
<feature type="compositionally biased region" description="Polar residues" evidence="1">
    <location>
        <begin position="253"/>
        <end position="262"/>
    </location>
</feature>
<dbReference type="Proteomes" id="UP001152797">
    <property type="component" value="Unassembled WGS sequence"/>
</dbReference>
<evidence type="ECO:0000313" key="4">
    <source>
        <dbReference type="EMBL" id="CAL1127851.1"/>
    </source>
</evidence>
<comment type="caution">
    <text evidence="3">The sequence shown here is derived from an EMBL/GenBank/DDBJ whole genome shotgun (WGS) entry which is preliminary data.</text>
</comment>
<evidence type="ECO:0000259" key="2">
    <source>
        <dbReference type="PROSITE" id="PS50280"/>
    </source>
</evidence>
<feature type="domain" description="SET" evidence="2">
    <location>
        <begin position="418"/>
        <end position="559"/>
    </location>
</feature>
<evidence type="ECO:0000313" key="5">
    <source>
        <dbReference type="EMBL" id="CAL4761788.1"/>
    </source>
</evidence>
<evidence type="ECO:0000313" key="3">
    <source>
        <dbReference type="EMBL" id="CAI3974476.1"/>
    </source>
</evidence>
<sequence>MELRRSSRLSRSRHVQQGVQRVDIRSRDSRPRPASKASRASRAEEDEMEDLPRRAPALRHRRSREDREVDEEVGIWNSESDPEIRHSDDDDDAPLVPARQRPAARAPARAQAAQAARARPTSTAKPKPGKGRAAKAAKAPAKTAKNRRVSTVSTPEPELEKVEKPKVVNDWGPWLPSNRSACWKELSKALLPGRPKRKLEVPVPKSKAKESKAKAKPKAKPKAKAKAAAESRDYDEDAEMEELFGDALPTDAPATQVSPSAKSRTKAKAVEAVEAGEDGDHSDQPEGEEQSKDAPQVLVCGDLNGEITLLQKALQDLKVCAAPLWHSFVVPFSRRQLGIAVPAALALAGSDVSVHAETCEACCLEDWCACDHRVCNCQQILKANGFTVPQDVSALGGDWQKLDWRSAQLPRFHPVSTEDLMVCNSTLKGAGQGVIAVRDLPKGSVLPPYMGQLLSYREVGLRDFNEDMDYTWCPLKNGLAMLDMTPEELMAGPKADDMLFCVDSKEFTEKTNLGRYVNGAKSREQCELINVKMCELGRVMYFRTTKAIRAGTELITNYGGSYWDFKGCGPESGTDIAVVFAVGRFLPLRLQRPPETTSEDEFRRQCQETELAAPVYFIDSTAEDLIDSAQKTSDCISFGPNIFFLGAYGIREVEGLTVAFLSGKYTEKSYRKISEHFFLEPGSGEGYLYTENTVKEMKLQAEELNIDVLLTCEWPDTFWSTAKKAEAINPVDARFRSPAVRELFFQLKPRYHVYASANFFRLRKAQQGSHGFVCTSVALCEAFAESDAEGDANHRWFHHMSMRHNCPEKYSLLSEAARVKVKSQTKLSHL</sequence>
<feature type="region of interest" description="Disordered" evidence="1">
    <location>
        <begin position="1"/>
        <end position="294"/>
    </location>
</feature>
<dbReference type="EMBL" id="CAMXCT010000136">
    <property type="protein sequence ID" value="CAI3974476.1"/>
    <property type="molecule type" value="Genomic_DNA"/>
</dbReference>
<feature type="compositionally biased region" description="Basic and acidic residues" evidence="1">
    <location>
        <begin position="158"/>
        <end position="167"/>
    </location>
</feature>
<dbReference type="OrthoDB" id="416178at2759"/>
<organism evidence="3">
    <name type="scientific">Cladocopium goreaui</name>
    <dbReference type="NCBI Taxonomy" id="2562237"/>
    <lineage>
        <taxon>Eukaryota</taxon>
        <taxon>Sar</taxon>
        <taxon>Alveolata</taxon>
        <taxon>Dinophyceae</taxon>
        <taxon>Suessiales</taxon>
        <taxon>Symbiodiniaceae</taxon>
        <taxon>Cladocopium</taxon>
    </lineage>
</organism>
<dbReference type="InterPro" id="IPR001214">
    <property type="entry name" value="SET_dom"/>
</dbReference>
<dbReference type="SUPFAM" id="SSF82199">
    <property type="entry name" value="SET domain"/>
    <property type="match status" value="1"/>
</dbReference>
<feature type="compositionally biased region" description="Low complexity" evidence="1">
    <location>
        <begin position="97"/>
        <end position="126"/>
    </location>
</feature>
<protein>
    <submittedName>
        <fullName evidence="5">Zinc finger CCCH domain-containing protein 64 (AtC3H64)</fullName>
    </submittedName>
</protein>
<gene>
    <name evidence="3" type="ORF">C1SCF055_LOCUS2873</name>
</gene>
<feature type="compositionally biased region" description="Basic and acidic residues" evidence="1">
    <location>
        <begin position="278"/>
        <end position="292"/>
    </location>
</feature>
<dbReference type="Pfam" id="PF21549">
    <property type="entry name" value="PRDM2_PR"/>
    <property type="match status" value="1"/>
</dbReference>
<reference evidence="3" key="1">
    <citation type="submission" date="2022-10" db="EMBL/GenBank/DDBJ databases">
        <authorList>
            <person name="Chen Y."/>
            <person name="Dougan E. K."/>
            <person name="Chan C."/>
            <person name="Rhodes N."/>
            <person name="Thang M."/>
        </authorList>
    </citation>
    <scope>NUCLEOTIDE SEQUENCE</scope>
</reference>
<dbReference type="AlphaFoldDB" id="A0A9P1BJD8"/>
<feature type="compositionally biased region" description="Acidic residues" evidence="1">
    <location>
        <begin position="233"/>
        <end position="244"/>
    </location>
</feature>
<name>A0A9P1BJD8_9DINO</name>
<dbReference type="EMBL" id="CAMXCT030000136">
    <property type="protein sequence ID" value="CAL4761788.1"/>
    <property type="molecule type" value="Genomic_DNA"/>
</dbReference>
<dbReference type="Gene3D" id="2.170.270.10">
    <property type="entry name" value="SET domain"/>
    <property type="match status" value="1"/>
</dbReference>
<dbReference type="InterPro" id="IPR046341">
    <property type="entry name" value="SET_dom_sf"/>
</dbReference>
<reference evidence="4" key="2">
    <citation type="submission" date="2024-04" db="EMBL/GenBank/DDBJ databases">
        <authorList>
            <person name="Chen Y."/>
            <person name="Shah S."/>
            <person name="Dougan E. K."/>
            <person name="Thang M."/>
            <person name="Chan C."/>
        </authorList>
    </citation>
    <scope>NUCLEOTIDE SEQUENCE [LARGE SCALE GENOMIC DNA]</scope>
</reference>
<evidence type="ECO:0000313" key="6">
    <source>
        <dbReference type="Proteomes" id="UP001152797"/>
    </source>
</evidence>
<dbReference type="EMBL" id="CAMXCT020000136">
    <property type="protein sequence ID" value="CAL1127851.1"/>
    <property type="molecule type" value="Genomic_DNA"/>
</dbReference>
<proteinExistence type="predicted"/>
<evidence type="ECO:0000256" key="1">
    <source>
        <dbReference type="SAM" id="MobiDB-lite"/>
    </source>
</evidence>
<feature type="compositionally biased region" description="Basic residues" evidence="1">
    <location>
        <begin position="1"/>
        <end position="14"/>
    </location>
</feature>
<keyword evidence="6" id="KW-1185">Reference proteome</keyword>
<dbReference type="PROSITE" id="PS50280">
    <property type="entry name" value="SET"/>
    <property type="match status" value="1"/>
</dbReference>
<dbReference type="SMART" id="SM00317">
    <property type="entry name" value="SET"/>
    <property type="match status" value="1"/>
</dbReference>
<feature type="compositionally biased region" description="Basic residues" evidence="1">
    <location>
        <begin position="214"/>
        <end position="225"/>
    </location>
</feature>
<feature type="compositionally biased region" description="Basic and acidic residues" evidence="1">
    <location>
        <begin position="22"/>
        <end position="31"/>
    </location>
</feature>